<organism evidence="1 2">
    <name type="scientific">Salix dunnii</name>
    <dbReference type="NCBI Taxonomy" id="1413687"/>
    <lineage>
        <taxon>Eukaryota</taxon>
        <taxon>Viridiplantae</taxon>
        <taxon>Streptophyta</taxon>
        <taxon>Embryophyta</taxon>
        <taxon>Tracheophyta</taxon>
        <taxon>Spermatophyta</taxon>
        <taxon>Magnoliopsida</taxon>
        <taxon>eudicotyledons</taxon>
        <taxon>Gunneridae</taxon>
        <taxon>Pentapetalae</taxon>
        <taxon>rosids</taxon>
        <taxon>fabids</taxon>
        <taxon>Malpighiales</taxon>
        <taxon>Salicaceae</taxon>
        <taxon>Saliceae</taxon>
        <taxon>Salix</taxon>
    </lineage>
</organism>
<gene>
    <name evidence="1" type="ORF">SADUNF_Sadunf02G0052600</name>
</gene>
<dbReference type="EMBL" id="JADGMS010000002">
    <property type="protein sequence ID" value="KAF9687042.1"/>
    <property type="molecule type" value="Genomic_DNA"/>
</dbReference>
<accession>A0A835N696</accession>
<reference evidence="1 2" key="1">
    <citation type="submission" date="2020-10" db="EMBL/GenBank/DDBJ databases">
        <title>Plant Genome Project.</title>
        <authorList>
            <person name="Zhang R.-G."/>
        </authorList>
    </citation>
    <scope>NUCLEOTIDE SEQUENCE [LARGE SCALE GENOMIC DNA]</scope>
    <source>
        <strain evidence="1">FAFU-HL-1</strain>
        <tissue evidence="1">Leaf</tissue>
    </source>
</reference>
<evidence type="ECO:0000313" key="2">
    <source>
        <dbReference type="Proteomes" id="UP000657918"/>
    </source>
</evidence>
<sequence length="99" mass="11578">MVSETDKMNVGKEISSGNIDRWNDVAFWDKLSGLKRRSHYKIELVLEGCESSLLYDISLIAMFQDSFWQIMDKQQVLQLDVTIGQVQVEKHQMQLRLED</sequence>
<proteinExistence type="predicted"/>
<protein>
    <submittedName>
        <fullName evidence="1">Uncharacterized protein</fullName>
    </submittedName>
</protein>
<dbReference type="AlphaFoldDB" id="A0A835N696"/>
<name>A0A835N696_9ROSI</name>
<dbReference type="Proteomes" id="UP000657918">
    <property type="component" value="Unassembled WGS sequence"/>
</dbReference>
<comment type="caution">
    <text evidence="1">The sequence shown here is derived from an EMBL/GenBank/DDBJ whole genome shotgun (WGS) entry which is preliminary data.</text>
</comment>
<keyword evidence="2" id="KW-1185">Reference proteome</keyword>
<evidence type="ECO:0000313" key="1">
    <source>
        <dbReference type="EMBL" id="KAF9687042.1"/>
    </source>
</evidence>